<name>A0A174L9B9_9FIRM</name>
<dbReference type="GO" id="GO:0043565">
    <property type="term" value="F:sequence-specific DNA binding"/>
    <property type="evidence" value="ECO:0007669"/>
    <property type="project" value="InterPro"/>
</dbReference>
<dbReference type="InterPro" id="IPR018062">
    <property type="entry name" value="HTH_AraC-typ_CS"/>
</dbReference>
<dbReference type="Proteomes" id="UP000095651">
    <property type="component" value="Unassembled WGS sequence"/>
</dbReference>
<proteinExistence type="predicted"/>
<dbReference type="PROSITE" id="PS00041">
    <property type="entry name" value="HTH_ARAC_FAMILY_1"/>
    <property type="match status" value="1"/>
</dbReference>
<gene>
    <name evidence="5" type="primary">tetD_5</name>
    <name evidence="5" type="ORF">ERS852407_05229</name>
</gene>
<evidence type="ECO:0000313" key="6">
    <source>
        <dbReference type="Proteomes" id="UP000095651"/>
    </source>
</evidence>
<dbReference type="PANTHER" id="PTHR47504">
    <property type="entry name" value="RIGHT ORIGIN-BINDING PROTEIN"/>
    <property type="match status" value="1"/>
</dbReference>
<dbReference type="GO" id="GO:0003700">
    <property type="term" value="F:DNA-binding transcription factor activity"/>
    <property type="evidence" value="ECO:0007669"/>
    <property type="project" value="InterPro"/>
</dbReference>
<keyword evidence="1" id="KW-0805">Transcription regulation</keyword>
<dbReference type="PROSITE" id="PS01124">
    <property type="entry name" value="HTH_ARAC_FAMILY_2"/>
    <property type="match status" value="1"/>
</dbReference>
<keyword evidence="2" id="KW-0238">DNA-binding</keyword>
<dbReference type="InterPro" id="IPR011256">
    <property type="entry name" value="Reg_factor_effector_dom_sf"/>
</dbReference>
<dbReference type="InterPro" id="IPR029442">
    <property type="entry name" value="GyrI-like"/>
</dbReference>
<dbReference type="InterPro" id="IPR018060">
    <property type="entry name" value="HTH_AraC"/>
</dbReference>
<protein>
    <submittedName>
        <fullName evidence="5">AraC family transcriptional regulator</fullName>
    </submittedName>
</protein>
<reference evidence="5 6" key="1">
    <citation type="submission" date="2015-09" db="EMBL/GenBank/DDBJ databases">
        <authorList>
            <consortium name="Pathogen Informatics"/>
        </authorList>
    </citation>
    <scope>NUCLEOTIDE SEQUENCE [LARGE SCALE GENOMIC DNA]</scope>
    <source>
        <strain evidence="5 6">2789STDY5608850</strain>
    </source>
</reference>
<dbReference type="InterPro" id="IPR009057">
    <property type="entry name" value="Homeodomain-like_sf"/>
</dbReference>
<evidence type="ECO:0000256" key="2">
    <source>
        <dbReference type="ARBA" id="ARBA00023125"/>
    </source>
</evidence>
<keyword evidence="3" id="KW-0804">Transcription</keyword>
<dbReference type="AlphaFoldDB" id="A0A174L9B9"/>
<evidence type="ECO:0000256" key="3">
    <source>
        <dbReference type="ARBA" id="ARBA00023163"/>
    </source>
</evidence>
<evidence type="ECO:0000256" key="1">
    <source>
        <dbReference type="ARBA" id="ARBA00023015"/>
    </source>
</evidence>
<dbReference type="InterPro" id="IPR020449">
    <property type="entry name" value="Tscrpt_reg_AraC-type_HTH"/>
</dbReference>
<dbReference type="PRINTS" id="PR00032">
    <property type="entry name" value="HTHARAC"/>
</dbReference>
<sequence length="301" mass="34394">MHAWEAIQKSVDYIENHLTEDIPIDKLAETASLSPFYFQRLFSRLVKKPVCEYIKLRKLAQAADDLKTKNTRIIDTAVNYGFSSHANFTRAFKEVYGITPDEYRTSDVHLNQFVKPELILNYVMVDENVPLVTDGIVLEVTRRQLATPRIFIGIEKEIPIKELMGGTETSISYAAKLWNEFHEIKPKIPHLIEHGNEFGALYIGNAKEGYCTYMAGAEVEYGTAAEGYSTFELPAAEYIVCGFEAESFEELTNSAVYKAQTFMERWMKKHKLAATDFAGEMYYPTDGCAYLEHWMRPVTTD</sequence>
<dbReference type="EMBL" id="CYZE01000020">
    <property type="protein sequence ID" value="CUP18365.1"/>
    <property type="molecule type" value="Genomic_DNA"/>
</dbReference>
<dbReference type="SMART" id="SM00342">
    <property type="entry name" value="HTH_ARAC"/>
    <property type="match status" value="1"/>
</dbReference>
<dbReference type="Pfam" id="PF06445">
    <property type="entry name" value="GyrI-like"/>
    <property type="match status" value="1"/>
</dbReference>
<evidence type="ECO:0000313" key="5">
    <source>
        <dbReference type="EMBL" id="CUP18365.1"/>
    </source>
</evidence>
<feature type="domain" description="HTH araC/xylS-type" evidence="4">
    <location>
        <begin position="8"/>
        <end position="106"/>
    </location>
</feature>
<dbReference type="Gene3D" id="3.20.80.10">
    <property type="entry name" value="Regulatory factor, effector binding domain"/>
    <property type="match status" value="1"/>
</dbReference>
<dbReference type="PANTHER" id="PTHR47504:SF5">
    <property type="entry name" value="RIGHT ORIGIN-BINDING PROTEIN"/>
    <property type="match status" value="1"/>
</dbReference>
<dbReference type="Pfam" id="PF12833">
    <property type="entry name" value="HTH_18"/>
    <property type="match status" value="1"/>
</dbReference>
<dbReference type="RefSeq" id="WP_055659628.1">
    <property type="nucleotide sequence ID" value="NZ_CABIXC010000020.1"/>
</dbReference>
<dbReference type="Gene3D" id="1.10.10.60">
    <property type="entry name" value="Homeodomain-like"/>
    <property type="match status" value="2"/>
</dbReference>
<organism evidence="5 6">
    <name type="scientific">Hungatella hathewayi</name>
    <dbReference type="NCBI Taxonomy" id="154046"/>
    <lineage>
        <taxon>Bacteria</taxon>
        <taxon>Bacillati</taxon>
        <taxon>Bacillota</taxon>
        <taxon>Clostridia</taxon>
        <taxon>Lachnospirales</taxon>
        <taxon>Lachnospiraceae</taxon>
        <taxon>Hungatella</taxon>
    </lineage>
</organism>
<dbReference type="InterPro" id="IPR050959">
    <property type="entry name" value="MarA-like"/>
</dbReference>
<dbReference type="SUPFAM" id="SSF46689">
    <property type="entry name" value="Homeodomain-like"/>
    <property type="match status" value="2"/>
</dbReference>
<evidence type="ECO:0000259" key="4">
    <source>
        <dbReference type="PROSITE" id="PS01124"/>
    </source>
</evidence>
<accession>A0A174L9B9</accession>